<evidence type="ECO:0000313" key="3">
    <source>
        <dbReference type="Proteomes" id="UP001054837"/>
    </source>
</evidence>
<dbReference type="Proteomes" id="UP001054837">
    <property type="component" value="Unassembled WGS sequence"/>
</dbReference>
<comment type="caution">
    <text evidence="2">The sequence shown here is derived from an EMBL/GenBank/DDBJ whole genome shotgun (WGS) entry which is preliminary data.</text>
</comment>
<protein>
    <recommendedName>
        <fullName evidence="4">Secreted protein</fullName>
    </recommendedName>
</protein>
<proteinExistence type="predicted"/>
<keyword evidence="3" id="KW-1185">Reference proteome</keyword>
<keyword evidence="1" id="KW-0732">Signal</keyword>
<sequence length="112" mass="12651">MTQAQNKRAKNRKRVFLKLLFCSLSTCEGSLPSILSLSPPCFWIGRIKIFHLWCGRGDVTARNGINQVQLSHHPGPFATARETNRRTASDSDARLLLLLGPKEYCVCLSSWY</sequence>
<feature type="signal peptide" evidence="1">
    <location>
        <begin position="1"/>
        <end position="29"/>
    </location>
</feature>
<accession>A0AAV4WEJ1</accession>
<gene>
    <name evidence="2" type="ORF">CDAR_177891</name>
</gene>
<feature type="chain" id="PRO_5043764059" description="Secreted protein" evidence="1">
    <location>
        <begin position="30"/>
        <end position="112"/>
    </location>
</feature>
<organism evidence="2 3">
    <name type="scientific">Caerostris darwini</name>
    <dbReference type="NCBI Taxonomy" id="1538125"/>
    <lineage>
        <taxon>Eukaryota</taxon>
        <taxon>Metazoa</taxon>
        <taxon>Ecdysozoa</taxon>
        <taxon>Arthropoda</taxon>
        <taxon>Chelicerata</taxon>
        <taxon>Arachnida</taxon>
        <taxon>Araneae</taxon>
        <taxon>Araneomorphae</taxon>
        <taxon>Entelegynae</taxon>
        <taxon>Araneoidea</taxon>
        <taxon>Araneidae</taxon>
        <taxon>Caerostris</taxon>
    </lineage>
</organism>
<dbReference type="EMBL" id="BPLQ01014590">
    <property type="protein sequence ID" value="GIY81207.1"/>
    <property type="molecule type" value="Genomic_DNA"/>
</dbReference>
<name>A0AAV4WEJ1_9ARAC</name>
<evidence type="ECO:0000313" key="2">
    <source>
        <dbReference type="EMBL" id="GIY81207.1"/>
    </source>
</evidence>
<dbReference type="AlphaFoldDB" id="A0AAV4WEJ1"/>
<evidence type="ECO:0000256" key="1">
    <source>
        <dbReference type="SAM" id="SignalP"/>
    </source>
</evidence>
<evidence type="ECO:0008006" key="4">
    <source>
        <dbReference type="Google" id="ProtNLM"/>
    </source>
</evidence>
<reference evidence="2 3" key="1">
    <citation type="submission" date="2021-06" db="EMBL/GenBank/DDBJ databases">
        <title>Caerostris darwini draft genome.</title>
        <authorList>
            <person name="Kono N."/>
            <person name="Arakawa K."/>
        </authorList>
    </citation>
    <scope>NUCLEOTIDE SEQUENCE [LARGE SCALE GENOMIC DNA]</scope>
</reference>